<sequence length="60" mass="7152">MNTIVNVSNVTDNEGVYYSNPVTTLVRRRPRFTPYYYPCSRSCQDCCDCCCYCMFCDFWF</sequence>
<name>A0A4Q2KCG0_9FIRM</name>
<accession>A0A4Q2KCG0</accession>
<dbReference type="RefSeq" id="WP_129225805.1">
    <property type="nucleotide sequence ID" value="NZ_SDOZ01000002.1"/>
</dbReference>
<protein>
    <submittedName>
        <fullName evidence="1">Uncharacterized protein</fullName>
    </submittedName>
</protein>
<dbReference type="EMBL" id="SDOZ01000002">
    <property type="protein sequence ID" value="RXZ62265.1"/>
    <property type="molecule type" value="Genomic_DNA"/>
</dbReference>
<reference evidence="1 2" key="1">
    <citation type="journal article" date="2019" name="Gut">
        <title>Antibiotics-induced monodominance of a novel gut bacterial order.</title>
        <authorList>
            <person name="Hildebrand F."/>
            <person name="Moitinho-Silva L."/>
            <person name="Blasche S."/>
            <person name="Jahn M.T."/>
            <person name="Gossmann T.I."/>
            <person name="Heuerta-Cepas J."/>
            <person name="Hercog R."/>
            <person name="Luetge M."/>
            <person name="Bahram M."/>
            <person name="Pryszlak A."/>
            <person name="Alves R.J."/>
            <person name="Waszak S.M."/>
            <person name="Zhu A."/>
            <person name="Ye L."/>
            <person name="Costea P.I."/>
            <person name="Aalvink S."/>
            <person name="Belzer C."/>
            <person name="Forslund S.K."/>
            <person name="Sunagawa S."/>
            <person name="Hentschel U."/>
            <person name="Merten C."/>
            <person name="Patil K.R."/>
            <person name="Benes V."/>
            <person name="Bork P."/>
        </authorList>
    </citation>
    <scope>NUCLEOTIDE SEQUENCE [LARGE SCALE GENOMIC DNA]</scope>
    <source>
        <strain evidence="1 2">HDS1380</strain>
    </source>
</reference>
<dbReference type="Proteomes" id="UP000291269">
    <property type="component" value="Unassembled WGS sequence"/>
</dbReference>
<gene>
    <name evidence="1" type="ORF">ESZ91_07685</name>
</gene>
<evidence type="ECO:0000313" key="1">
    <source>
        <dbReference type="EMBL" id="RXZ62265.1"/>
    </source>
</evidence>
<comment type="caution">
    <text evidence="1">The sequence shown here is derived from an EMBL/GenBank/DDBJ whole genome shotgun (WGS) entry which is preliminary data.</text>
</comment>
<organism evidence="1 2">
    <name type="scientific">Candidatus Borkfalkia ceftriaxoniphila</name>
    <dbReference type="NCBI Taxonomy" id="2508949"/>
    <lineage>
        <taxon>Bacteria</taxon>
        <taxon>Bacillati</taxon>
        <taxon>Bacillota</taxon>
        <taxon>Clostridia</taxon>
        <taxon>Christensenellales</taxon>
        <taxon>Christensenellaceae</taxon>
        <taxon>Candidatus Borkfalkia</taxon>
    </lineage>
</organism>
<evidence type="ECO:0000313" key="2">
    <source>
        <dbReference type="Proteomes" id="UP000291269"/>
    </source>
</evidence>
<dbReference type="AlphaFoldDB" id="A0A4Q2KCG0"/>
<proteinExistence type="predicted"/>
<keyword evidence="2" id="KW-1185">Reference proteome</keyword>